<keyword evidence="3 10" id="KW-0812">Transmembrane</keyword>
<comment type="similarity">
    <text evidence="2">Belongs to the polycystin family.</text>
</comment>
<dbReference type="InterPro" id="IPR003915">
    <property type="entry name" value="PKD_2"/>
</dbReference>
<feature type="transmembrane region" description="Helical" evidence="10">
    <location>
        <begin position="1495"/>
        <end position="1516"/>
    </location>
</feature>
<dbReference type="GO" id="GO:0050982">
    <property type="term" value="P:detection of mechanical stimulus"/>
    <property type="evidence" value="ECO:0007669"/>
    <property type="project" value="TreeGrafter"/>
</dbReference>
<dbReference type="OrthoDB" id="10039908at2759"/>
<feature type="transmembrane region" description="Helical" evidence="10">
    <location>
        <begin position="1451"/>
        <end position="1474"/>
    </location>
</feature>
<dbReference type="SUPFAM" id="SSF49723">
    <property type="entry name" value="Lipase/lipooxygenase domain (PLAT/LH2 domain)"/>
    <property type="match status" value="1"/>
</dbReference>
<feature type="transmembrane region" description="Helical" evidence="10">
    <location>
        <begin position="843"/>
        <end position="864"/>
    </location>
</feature>
<dbReference type="InterPro" id="IPR001024">
    <property type="entry name" value="PLAT/LH2_dom"/>
</dbReference>
<dbReference type="Pfam" id="PF08016">
    <property type="entry name" value="PKD_channel"/>
    <property type="match status" value="1"/>
</dbReference>
<evidence type="ECO:0000256" key="8">
    <source>
        <dbReference type="PIRSR" id="PIRSR603915-2"/>
    </source>
</evidence>
<feature type="transmembrane region" description="Helical" evidence="10">
    <location>
        <begin position="1583"/>
        <end position="1605"/>
    </location>
</feature>
<evidence type="ECO:0000313" key="12">
    <source>
        <dbReference type="EMBL" id="CAC5393786.1"/>
    </source>
</evidence>
<evidence type="ECO:0000256" key="7">
    <source>
        <dbReference type="ARBA" id="ARBA00023180"/>
    </source>
</evidence>
<sequence length="1759" mass="201663">MKELEQYYLRWLEDELFTSGNCQLFNAFNGNGNLIVTPQNVLEGMGFLLYVRCRLNCMKKTALTSILSLRATCSACTFQQQKGNKFWWNVKNFDLYSKTSSNNSNWQSWMLSELNTNEFVIKENVFNESTGYLIEGFMELATGEISTSVWVVMTNILPYGGSCEVLDADWGEKKVSTNGWNDEGFRSSTDSSFDWKEQLNFRIVQLTSEGKETLLYYGSEENNYIRIKPGLEVDDYNVTLKAQIYDIFIDYAECTINVGQILPKYTTDDEISVSEYLKSSSDNIEYYWEIGNIKQVALNTEVAATPIKDLTLNATVVNTDPVEWVNIGIETRANGSKVIHTFDELWEMYQNPDYEDGSTHSEIIQQLTNFSCILSNVSESVDGTATVNLDHVAHSIGTVLDNKNFANNETASNGFNGNMVLLEKLMQLANNETYPKYEDYITTCEAILRVLNNALEAILPKMSVDTPSQLDIYTIMSDISSRQEFSEPNDADLTPAERAFIASQIAMKNELDVEIKNDIVKNEVTVLLNSISHLGSVLQMLNYRKQMPVYTQSGHINSTEDKKLIGDLIQNGFHHNNVELDFVESTSTSTDEQNVQVTLYDHTPFSWDSESKYITSKTVTVSVGNDNTTNAAIPSKIKLQNNDVVTAMKSIQIAIPIDKREGTSQMLLYKMYWKTPSDNLIFSVMNAVNHLKHTIYVRRKHPPTDDTYDWIKRIDKGDWLTSSEIKITVGGELYTEPSNVYIGVLVYLEALSTDKLIRKRRSLATTIVEYEITGATTGCRVWDTTKEKWDKSSCTVSSSSTVNETVCECSNPPGNSFATTFYVPPNTIEFGSVFEKFDLKNNAAVFATVISLVIIYLLICVWAFRQDRTDHLRWALSYLIDNGPYDEYLYILTVYTGLHRHAGTKSNVNFLIIDGDSKTRKTVSSEIRILDDGTNQDFDVGSIRKFVMSVPRKIKDPSVLRIWHDNSGQGNAASWYLNKIILDDIQTDERYLFICNQWLSLDHDDGCISCAIPVTTSAEKFRFSFLFYENTRENTVDKHMWLSVAVRPEDSNFTRLERLACCLTLLFLTMISNAMFYGQDTGGRISIGPIEMSLSGIYISFISALIATPPVFLVAYMYRNASCRKFSSKKAAETQNGKSELPLKSTNDQLNDDSTVNVNLFKKNIVPLKSKEIEKMKEERKQRLKTQDMFIELVLYTIFLTVLYCVSFSNRDSRWYNINQHLNQQLVTPLNIPVGDATIKYDQVKTTSDLYAWLDQSLIPFLFPQQRDNGYQLNSQERLFVQDQVNFRVGPMRLRQVRAVEEPCKTRLWDNLTCYEKYSIYREDDNSYCVGWESSPCIRGQSVYNLTFAAWTFVTSAEIWGIPVKGLYSYYSGGGYIAEFIVNYNISRLVLSDLYKYTWIDRQTRAIFTEFTVYSANDNVFTYVTFLSEFPETGGVITSYSFQPFRPYQHIGSLGLFIFICEVILLFGMVVFAVRKIKYIRRQGKRSFRELWYMLDVMIIILFFISSIMYIGRWIMINAAMDQFEKNKNKFVNFSHIASWDELFNIFLAFTICLTTFRIMRILSYNERINQLGNVLSNVGRDLCGCFIMFFLVYAAFIISGHLLFGRHLETYKNLFVSSTTLVNAIIGKNSINDLFSVEPVLGRVYYFFFVLFLLWILMTMLNATLNVGITSVRNQPIQSKYGFINILLAFLRETVGSVIPHGKTEPKRAKENDNMRGYKLYKDTPKEIEIIRSITGTRNKDTKKETVKTKLRQRHIYM</sequence>
<evidence type="ECO:0000256" key="9">
    <source>
        <dbReference type="PROSITE-ProRule" id="PRU00152"/>
    </source>
</evidence>
<gene>
    <name evidence="12" type="ORF">MCOR_28607</name>
</gene>
<keyword evidence="4" id="KW-0732">Signal</keyword>
<feature type="transmembrane region" description="Helical" evidence="10">
    <location>
        <begin position="1059"/>
        <end position="1077"/>
    </location>
</feature>
<dbReference type="Gene3D" id="2.60.60.20">
    <property type="entry name" value="PLAT/LH2 domain"/>
    <property type="match status" value="1"/>
</dbReference>
<dbReference type="Pfam" id="PF01477">
    <property type="entry name" value="PLAT"/>
    <property type="match status" value="1"/>
</dbReference>
<comment type="subcellular location">
    <subcellularLocation>
        <location evidence="1">Membrane</location>
        <topology evidence="1">Multi-pass membrane protein</topology>
    </subcellularLocation>
</comment>
<dbReference type="PANTHER" id="PTHR10877">
    <property type="entry name" value="POLYCYSTIN FAMILY MEMBER"/>
    <property type="match status" value="1"/>
</dbReference>
<feature type="transmembrane region" description="Helical" evidence="10">
    <location>
        <begin position="1543"/>
        <end position="1563"/>
    </location>
</feature>
<dbReference type="GO" id="GO:0005262">
    <property type="term" value="F:calcium channel activity"/>
    <property type="evidence" value="ECO:0007669"/>
    <property type="project" value="TreeGrafter"/>
</dbReference>
<dbReference type="InterPro" id="IPR036392">
    <property type="entry name" value="PLAT/LH2_dom_sf"/>
</dbReference>
<evidence type="ECO:0000256" key="3">
    <source>
        <dbReference type="ARBA" id="ARBA00022692"/>
    </source>
</evidence>
<feature type="disulfide bond" evidence="8">
    <location>
        <begin position="1304"/>
        <end position="1314"/>
    </location>
</feature>
<dbReference type="Proteomes" id="UP000507470">
    <property type="component" value="Unassembled WGS sequence"/>
</dbReference>
<dbReference type="PANTHER" id="PTHR10877:SF194">
    <property type="entry name" value="LOCATION OF VULVA DEFECTIVE 1"/>
    <property type="match status" value="1"/>
</dbReference>
<reference evidence="12 13" key="1">
    <citation type="submission" date="2020-06" db="EMBL/GenBank/DDBJ databases">
        <authorList>
            <person name="Li R."/>
            <person name="Bekaert M."/>
        </authorList>
    </citation>
    <scope>NUCLEOTIDE SEQUENCE [LARGE SCALE GENOMIC DNA]</scope>
    <source>
        <strain evidence="13">wild</strain>
    </source>
</reference>
<evidence type="ECO:0000256" key="1">
    <source>
        <dbReference type="ARBA" id="ARBA00004141"/>
    </source>
</evidence>
<dbReference type="GO" id="GO:0016020">
    <property type="term" value="C:membrane"/>
    <property type="evidence" value="ECO:0007669"/>
    <property type="project" value="UniProtKB-SubCell"/>
</dbReference>
<dbReference type="InterPro" id="IPR046791">
    <property type="entry name" value="Polycystin_dom"/>
</dbReference>
<name>A0A6J8CEE6_MYTCO</name>
<dbReference type="InterPro" id="IPR013122">
    <property type="entry name" value="PKD1_2_channel"/>
</dbReference>
<accession>A0A6J8CEE6</accession>
<feature type="transmembrane region" description="Helical" evidence="10">
    <location>
        <begin position="1190"/>
        <end position="1209"/>
    </location>
</feature>
<evidence type="ECO:0000313" key="13">
    <source>
        <dbReference type="Proteomes" id="UP000507470"/>
    </source>
</evidence>
<dbReference type="EMBL" id="CACVKT020005208">
    <property type="protein sequence ID" value="CAC5393786.1"/>
    <property type="molecule type" value="Genomic_DNA"/>
</dbReference>
<feature type="transmembrane region" description="Helical" evidence="10">
    <location>
        <begin position="1097"/>
        <end position="1118"/>
    </location>
</feature>
<keyword evidence="6 10" id="KW-0472">Membrane</keyword>
<dbReference type="PRINTS" id="PR01433">
    <property type="entry name" value="POLYCYSTIN2"/>
</dbReference>
<keyword evidence="5 10" id="KW-1133">Transmembrane helix</keyword>
<evidence type="ECO:0000256" key="2">
    <source>
        <dbReference type="ARBA" id="ARBA00007200"/>
    </source>
</evidence>
<evidence type="ECO:0000256" key="6">
    <source>
        <dbReference type="ARBA" id="ARBA00023136"/>
    </source>
</evidence>
<feature type="transmembrane region" description="Helical" evidence="10">
    <location>
        <begin position="1645"/>
        <end position="1666"/>
    </location>
</feature>
<organism evidence="12 13">
    <name type="scientific">Mytilus coruscus</name>
    <name type="common">Sea mussel</name>
    <dbReference type="NCBI Taxonomy" id="42192"/>
    <lineage>
        <taxon>Eukaryota</taxon>
        <taxon>Metazoa</taxon>
        <taxon>Spiralia</taxon>
        <taxon>Lophotrochozoa</taxon>
        <taxon>Mollusca</taxon>
        <taxon>Bivalvia</taxon>
        <taxon>Autobranchia</taxon>
        <taxon>Pteriomorphia</taxon>
        <taxon>Mytilida</taxon>
        <taxon>Mytiloidea</taxon>
        <taxon>Mytilidae</taxon>
        <taxon>Mytilinae</taxon>
        <taxon>Mytilus</taxon>
    </lineage>
</organism>
<evidence type="ECO:0000256" key="4">
    <source>
        <dbReference type="ARBA" id="ARBA00022729"/>
    </source>
</evidence>
<protein>
    <submittedName>
        <fullName evidence="12">PKD1L2</fullName>
    </submittedName>
</protein>
<dbReference type="Pfam" id="PF20519">
    <property type="entry name" value="Polycystin_dom"/>
    <property type="match status" value="1"/>
</dbReference>
<keyword evidence="7" id="KW-0325">Glycoprotein</keyword>
<comment type="caution">
    <text evidence="9">Lacks conserved residue(s) required for the propagation of feature annotation.</text>
</comment>
<dbReference type="GO" id="GO:0005509">
    <property type="term" value="F:calcium ion binding"/>
    <property type="evidence" value="ECO:0007669"/>
    <property type="project" value="InterPro"/>
</dbReference>
<proteinExistence type="inferred from homology"/>
<evidence type="ECO:0000259" key="11">
    <source>
        <dbReference type="PROSITE" id="PS50095"/>
    </source>
</evidence>
<dbReference type="PROSITE" id="PS50095">
    <property type="entry name" value="PLAT"/>
    <property type="match status" value="1"/>
</dbReference>
<keyword evidence="13" id="KW-1185">Reference proteome</keyword>
<evidence type="ECO:0000256" key="10">
    <source>
        <dbReference type="SAM" id="Phobius"/>
    </source>
</evidence>
<evidence type="ECO:0000256" key="5">
    <source>
        <dbReference type="ARBA" id="ARBA00022989"/>
    </source>
</evidence>
<feature type="domain" description="PLAT" evidence="11">
    <location>
        <begin position="888"/>
        <end position="1013"/>
    </location>
</feature>
<dbReference type="InterPro" id="IPR051223">
    <property type="entry name" value="Polycystin"/>
</dbReference>